<keyword evidence="2" id="KW-0119">Carbohydrate metabolism</keyword>
<proteinExistence type="inferred from homology"/>
<accession>A0A4R3Z755</accession>
<evidence type="ECO:0000313" key="4">
    <source>
        <dbReference type="Proteomes" id="UP000295719"/>
    </source>
</evidence>
<organism evidence="3 4">
    <name type="scientific">Biostraticola tofi</name>
    <dbReference type="NCBI Taxonomy" id="466109"/>
    <lineage>
        <taxon>Bacteria</taxon>
        <taxon>Pseudomonadati</taxon>
        <taxon>Pseudomonadota</taxon>
        <taxon>Gammaproteobacteria</taxon>
        <taxon>Enterobacterales</taxon>
        <taxon>Bruguierivoracaceae</taxon>
        <taxon>Biostraticola</taxon>
    </lineage>
</organism>
<dbReference type="OrthoDB" id="9810372at2"/>
<evidence type="ECO:0000256" key="2">
    <source>
        <dbReference type="ARBA" id="ARBA00023277"/>
    </source>
</evidence>
<dbReference type="PROSITE" id="PS01125">
    <property type="entry name" value="ROK"/>
    <property type="match status" value="1"/>
</dbReference>
<comment type="caution">
    <text evidence="3">The sequence shown here is derived from an EMBL/GenBank/DDBJ whole genome shotgun (WGS) entry which is preliminary data.</text>
</comment>
<dbReference type="SUPFAM" id="SSF53067">
    <property type="entry name" value="Actin-like ATPase domain"/>
    <property type="match status" value="1"/>
</dbReference>
<evidence type="ECO:0000256" key="1">
    <source>
        <dbReference type="ARBA" id="ARBA00006479"/>
    </source>
</evidence>
<dbReference type="AlphaFoldDB" id="A0A4R3Z755"/>
<protein>
    <submittedName>
        <fullName evidence="3">N-acetylglucosamine kinase</fullName>
    </submittedName>
</protein>
<keyword evidence="3" id="KW-0808">Transferase</keyword>
<comment type="similarity">
    <text evidence="1">Belongs to the ROK (NagC/XylR) family.</text>
</comment>
<gene>
    <name evidence="3" type="ORF">EDC52_101384</name>
</gene>
<name>A0A4R3Z755_9GAMM</name>
<reference evidence="3 4" key="1">
    <citation type="submission" date="2019-03" db="EMBL/GenBank/DDBJ databases">
        <title>Genomic Encyclopedia of Type Strains, Phase IV (KMG-IV): sequencing the most valuable type-strain genomes for metagenomic binning, comparative biology and taxonomic classification.</title>
        <authorList>
            <person name="Goeker M."/>
        </authorList>
    </citation>
    <scope>NUCLEOTIDE SEQUENCE [LARGE SCALE GENOMIC DNA]</scope>
    <source>
        <strain evidence="3 4">DSM 19580</strain>
    </source>
</reference>
<dbReference type="GO" id="GO:0016301">
    <property type="term" value="F:kinase activity"/>
    <property type="evidence" value="ECO:0007669"/>
    <property type="project" value="UniProtKB-KW"/>
</dbReference>
<dbReference type="Gene3D" id="3.30.420.40">
    <property type="match status" value="2"/>
</dbReference>
<dbReference type="Pfam" id="PF00480">
    <property type="entry name" value="ROK"/>
    <property type="match status" value="1"/>
</dbReference>
<evidence type="ECO:0000313" key="3">
    <source>
        <dbReference type="EMBL" id="TCW00041.1"/>
    </source>
</evidence>
<keyword evidence="3" id="KW-0418">Kinase</keyword>
<dbReference type="InterPro" id="IPR000600">
    <property type="entry name" value="ROK"/>
</dbReference>
<sequence>MNAVVTPSPVLCADIGGSYIKFGLSPQPSDVVGLDKIAMPAHCWDEFVGALKKLVSAHQAHYAADTPLAISAAGIVSPTGEVFASNIPAFSGHLLVTELTQCLNRQVWLANDADCFALAEATQGRGKGLPIVFAAILGTGVGGGLVINGQTVSGADGLTGEWGHGPITRTELQLDGARYSLPRQPCSCGQSGCLDTYGGARGLEKIHLLLHGQSADSRTIIGHWQRDEPHARLTVAAWLQVVSEPLAYCLNMTGASLIVVGGGLAAVEPLIEALDRLVRQLILRRSPDPVVVAGRFSQQGGLVGASVLGHMRAAGR</sequence>
<dbReference type="PANTHER" id="PTHR18964">
    <property type="entry name" value="ROK (REPRESSOR, ORF, KINASE) FAMILY"/>
    <property type="match status" value="1"/>
</dbReference>
<keyword evidence="4" id="KW-1185">Reference proteome</keyword>
<dbReference type="InterPro" id="IPR043129">
    <property type="entry name" value="ATPase_NBD"/>
</dbReference>
<dbReference type="PANTHER" id="PTHR18964:SF149">
    <property type="entry name" value="BIFUNCTIONAL UDP-N-ACETYLGLUCOSAMINE 2-EPIMERASE_N-ACETYLMANNOSAMINE KINASE"/>
    <property type="match status" value="1"/>
</dbReference>
<dbReference type="InterPro" id="IPR049874">
    <property type="entry name" value="ROK_cs"/>
</dbReference>
<dbReference type="Proteomes" id="UP000295719">
    <property type="component" value="Unassembled WGS sequence"/>
</dbReference>
<dbReference type="EMBL" id="SMCR01000001">
    <property type="protein sequence ID" value="TCW00041.1"/>
    <property type="molecule type" value="Genomic_DNA"/>
</dbReference>
<dbReference type="RefSeq" id="WP_131863561.1">
    <property type="nucleotide sequence ID" value="NZ_SMCR01000001.1"/>
</dbReference>